<comment type="catalytic activity">
    <reaction evidence="9 10">
        <text>nitric oxide + Fe(III)-[cytochrome c] + H2O = Fe(II)-[cytochrome c] + nitrite + 2 H(+)</text>
        <dbReference type="Rhea" id="RHEA:15233"/>
        <dbReference type="Rhea" id="RHEA-COMP:10350"/>
        <dbReference type="Rhea" id="RHEA-COMP:14399"/>
        <dbReference type="ChEBI" id="CHEBI:15377"/>
        <dbReference type="ChEBI" id="CHEBI:15378"/>
        <dbReference type="ChEBI" id="CHEBI:16301"/>
        <dbReference type="ChEBI" id="CHEBI:16480"/>
        <dbReference type="ChEBI" id="CHEBI:29033"/>
        <dbReference type="ChEBI" id="CHEBI:29034"/>
        <dbReference type="EC" id="1.7.2.1"/>
    </reaction>
</comment>
<dbReference type="CDD" id="cd04208">
    <property type="entry name" value="CuRO_2_CuNIR"/>
    <property type="match status" value="1"/>
</dbReference>
<dbReference type="Gene3D" id="2.60.40.420">
    <property type="entry name" value="Cupredoxins - blue copper proteins"/>
    <property type="match status" value="2"/>
</dbReference>
<keyword evidence="5 10" id="KW-0479">Metal-binding</keyword>
<evidence type="ECO:0000256" key="5">
    <source>
        <dbReference type="ARBA" id="ARBA00022723"/>
    </source>
</evidence>
<evidence type="ECO:0000256" key="2">
    <source>
        <dbReference type="ARBA" id="ARBA00011233"/>
    </source>
</evidence>
<dbReference type="PANTHER" id="PTHR11709">
    <property type="entry name" value="MULTI-COPPER OXIDASE"/>
    <property type="match status" value="1"/>
</dbReference>
<dbReference type="InterPro" id="IPR045087">
    <property type="entry name" value="Cu-oxidase_fam"/>
</dbReference>
<evidence type="ECO:0000256" key="1">
    <source>
        <dbReference type="ARBA" id="ARBA00010609"/>
    </source>
</evidence>
<comment type="caution">
    <text evidence="12">The sequence shown here is derived from an EMBL/GenBank/DDBJ whole genome shotgun (WGS) entry which is preliminary data.</text>
</comment>
<dbReference type="GO" id="GO:0050421">
    <property type="term" value="F:nitrite reductase (NO-forming) activity"/>
    <property type="evidence" value="ECO:0007669"/>
    <property type="project" value="UniProtKB-EC"/>
</dbReference>
<evidence type="ECO:0000256" key="10">
    <source>
        <dbReference type="RuleBase" id="RU365025"/>
    </source>
</evidence>
<keyword evidence="7 10" id="KW-0560">Oxidoreductase</keyword>
<comment type="subunit">
    <text evidence="2 10">Homotrimer.</text>
</comment>
<organism evidence="12 13">
    <name type="scientific">Qipengyuania pacifica</name>
    <dbReference type="NCBI Taxonomy" id="2860199"/>
    <lineage>
        <taxon>Bacteria</taxon>
        <taxon>Pseudomonadati</taxon>
        <taxon>Pseudomonadota</taxon>
        <taxon>Alphaproteobacteria</taxon>
        <taxon>Sphingomonadales</taxon>
        <taxon>Erythrobacteraceae</taxon>
        <taxon>Qipengyuania</taxon>
    </lineage>
</organism>
<evidence type="ECO:0000256" key="7">
    <source>
        <dbReference type="ARBA" id="ARBA00023002"/>
    </source>
</evidence>
<dbReference type="InterPro" id="IPR011707">
    <property type="entry name" value="Cu-oxidase-like_N"/>
</dbReference>
<dbReference type="EMBL" id="JAIGNQ010000004">
    <property type="protein sequence ID" value="MBX7489788.1"/>
    <property type="molecule type" value="Genomic_DNA"/>
</dbReference>
<evidence type="ECO:0000256" key="9">
    <source>
        <dbReference type="ARBA" id="ARBA00049340"/>
    </source>
</evidence>
<proteinExistence type="inferred from homology"/>
<keyword evidence="8 10" id="KW-0186">Copper</keyword>
<feature type="chain" id="PRO_5044993380" description="Copper-containing nitrite reductase" evidence="10">
    <location>
        <begin position="30"/>
        <end position="351"/>
    </location>
</feature>
<keyword evidence="6" id="KW-0677">Repeat</keyword>
<dbReference type="Proteomes" id="UP000776651">
    <property type="component" value="Unassembled WGS sequence"/>
</dbReference>
<gene>
    <name evidence="12" type="primary">nirK</name>
    <name evidence="12" type="ORF">K3177_14870</name>
</gene>
<dbReference type="PRINTS" id="PR00695">
    <property type="entry name" value="CUNO2RDTASE"/>
</dbReference>
<keyword evidence="10" id="KW-0732">Signal</keyword>
<comment type="cofactor">
    <cofactor evidence="10">
        <name>Cu(2+)</name>
        <dbReference type="ChEBI" id="CHEBI:29036"/>
    </cofactor>
    <text evidence="10">Binds 1 Cu(+) ion.</text>
</comment>
<dbReference type="NCBIfam" id="TIGR02376">
    <property type="entry name" value="Cu_nitrite_red"/>
    <property type="match status" value="1"/>
</dbReference>
<dbReference type="InterPro" id="IPR001287">
    <property type="entry name" value="NO2-reductase_Cu"/>
</dbReference>
<sequence length="351" mass="37442">MNNARFSGAGKLVLALSALSLCAPLAAQSVPKPVVNHDPIYGGTIAPGLVVADPTKLPSPIDYKTPRTVEVELISKVVTSEILPGVTHKFMTFNGQIPAPMIRVRVGDTLKIKVTNPADSDQTHSVDLHTVIGTGGGAAYTEVNPGESKTFTFKATYPGAFAYHCGVAAMDEHISRGMFGMIVVEPEGGLPKVDREFYLGEHELYTKEAFGAKGETTFDGRAMVREDPNYVMFNGAVAPFVAARFGTMKANVGETVRVFLVTGGPNKTSSFHPVGNVWSTAWPQGGLANEPLKWIQTWPSNPGSTFVGEMNLPVPGLATLVDHSLSRVTSKGLAAQIEAVGPENRELLDHD</sequence>
<evidence type="ECO:0000313" key="13">
    <source>
        <dbReference type="Proteomes" id="UP000776651"/>
    </source>
</evidence>
<dbReference type="EC" id="1.7.2.1" evidence="3 10"/>
<accession>A0ABS7JK63</accession>
<dbReference type="InterPro" id="IPR008972">
    <property type="entry name" value="Cupredoxin"/>
</dbReference>
<evidence type="ECO:0000256" key="4">
    <source>
        <dbReference type="ARBA" id="ARBA00017290"/>
    </source>
</evidence>
<evidence type="ECO:0000256" key="6">
    <source>
        <dbReference type="ARBA" id="ARBA00022737"/>
    </source>
</evidence>
<evidence type="ECO:0000256" key="3">
    <source>
        <dbReference type="ARBA" id="ARBA00011882"/>
    </source>
</evidence>
<dbReference type="PANTHER" id="PTHR11709:SF394">
    <property type="entry name" value="FI03373P-RELATED"/>
    <property type="match status" value="1"/>
</dbReference>
<dbReference type="Pfam" id="PF07732">
    <property type="entry name" value="Cu-oxidase_3"/>
    <property type="match status" value="1"/>
</dbReference>
<comment type="cofactor">
    <cofactor evidence="10">
        <name>Cu(+)</name>
        <dbReference type="ChEBI" id="CHEBI:49552"/>
    </cofactor>
    <text evidence="10">Binds 1 Cu(+) ion.</text>
</comment>
<name>A0ABS7JK63_9SPHN</name>
<keyword evidence="13" id="KW-1185">Reference proteome</keyword>
<evidence type="ECO:0000259" key="11">
    <source>
        <dbReference type="Pfam" id="PF07732"/>
    </source>
</evidence>
<reference evidence="12 13" key="1">
    <citation type="submission" date="2021-08" db="EMBL/GenBank/DDBJ databases">
        <title>Comparative Genomics Analysis of the Genus Qipengyuania Reveals Extensive Genetic Diversity and Metabolic Versatility, Including the Description of Fifteen Novel Species.</title>
        <authorList>
            <person name="Liu Y."/>
        </authorList>
    </citation>
    <scope>NUCLEOTIDE SEQUENCE [LARGE SCALE GENOMIC DNA]</scope>
    <source>
        <strain evidence="12 13">GH25</strain>
    </source>
</reference>
<dbReference type="CDD" id="cd11020">
    <property type="entry name" value="CuRO_1_CuNIR"/>
    <property type="match status" value="1"/>
</dbReference>
<protein>
    <recommendedName>
        <fullName evidence="4 10">Copper-containing nitrite reductase</fullName>
        <ecNumber evidence="3 10">1.7.2.1</ecNumber>
    </recommendedName>
</protein>
<dbReference type="SUPFAM" id="SSF49503">
    <property type="entry name" value="Cupredoxins"/>
    <property type="match status" value="2"/>
</dbReference>
<evidence type="ECO:0000313" key="12">
    <source>
        <dbReference type="EMBL" id="MBX7489788.1"/>
    </source>
</evidence>
<comment type="similarity">
    <text evidence="1 10">Belongs to the multicopper oxidase family.</text>
</comment>
<evidence type="ECO:0000256" key="8">
    <source>
        <dbReference type="ARBA" id="ARBA00023008"/>
    </source>
</evidence>
<feature type="signal peptide" evidence="10">
    <location>
        <begin position="1"/>
        <end position="29"/>
    </location>
</feature>
<dbReference type="RefSeq" id="WP_221598859.1">
    <property type="nucleotide sequence ID" value="NZ_JAIGNQ010000004.1"/>
</dbReference>
<feature type="domain" description="Plastocyanin-like" evidence="11">
    <location>
        <begin position="80"/>
        <end position="187"/>
    </location>
</feature>